<gene>
    <name evidence="2" type="ORF">SOO65_17215</name>
</gene>
<keyword evidence="1" id="KW-0732">Signal</keyword>
<feature type="signal peptide" evidence="1">
    <location>
        <begin position="1"/>
        <end position="17"/>
    </location>
</feature>
<evidence type="ECO:0000313" key="3">
    <source>
        <dbReference type="Proteomes" id="UP001324634"/>
    </source>
</evidence>
<name>A0AAX4HMK8_9BACT</name>
<dbReference type="KEGG" id="psti:SOO65_17215"/>
<dbReference type="AlphaFoldDB" id="A0AAX4HMK8"/>
<keyword evidence="3" id="KW-1185">Reference proteome</keyword>
<feature type="chain" id="PRO_5043522715" evidence="1">
    <location>
        <begin position="18"/>
        <end position="580"/>
    </location>
</feature>
<evidence type="ECO:0000313" key="2">
    <source>
        <dbReference type="EMBL" id="WPU64436.1"/>
    </source>
</evidence>
<protein>
    <submittedName>
        <fullName evidence="2">Uncharacterized protein</fullName>
    </submittedName>
</protein>
<sequence length="580" mass="65206">MRILLTFTLLFSLNAQAMSESRYFERPLSCPLRFSSLTTLRDQVQVLVASLGNGCTKENQQAINSLNSNVANLEGIYNSYSSYNTNGSNTTAQYAKNVGQVLGNINLITSNNACFYDIKSRGVLPVLGDVIMSASQLGLLVPSATGTIIAAGGFIAGSSLKIINELVKKKFNFNKPEERRAFIQLNCAFFDSRRLMEESGIFNPETEEFREDIVNQLRRERVELLKLQKKQESDIKELDEMLTLVINNLPGVEDKNLDPVLARTFDEVTTALAFKPADYSQKLRQVTYLNERINKLIDGSQKLVLETKAEPARQLLLSSLLKIQDDLVPNGKAWSSTIDDYEMNVRGPLMAFIGPVSDALKKELASLESELVVNDLGASKDITRLRIRIKEGKDASWGIALRLSSLDAKITSLDNKYNSRIFSDQDEGTSNAVELLDYYRKLQSSILGREGKDYLKNAIKVGFNMKEGLEHQLSLFKSTTNQRERCSAAEKTRFAWTQYRYKIQEVHDFVATNLDLYRSSFRIGKERQKRATSYVLAQIDSVEDFLSDKRPADESAGYLMKDVANKVKDVEILLHASGCF</sequence>
<dbReference type="RefSeq" id="WP_321393241.1">
    <property type="nucleotide sequence ID" value="NZ_CP139487.1"/>
</dbReference>
<organism evidence="2 3">
    <name type="scientific">Peredibacter starrii</name>
    <dbReference type="NCBI Taxonomy" id="28202"/>
    <lineage>
        <taxon>Bacteria</taxon>
        <taxon>Pseudomonadati</taxon>
        <taxon>Bdellovibrionota</taxon>
        <taxon>Bacteriovoracia</taxon>
        <taxon>Bacteriovoracales</taxon>
        <taxon>Bacteriovoracaceae</taxon>
        <taxon>Peredibacter</taxon>
    </lineage>
</organism>
<dbReference type="EMBL" id="CP139487">
    <property type="protein sequence ID" value="WPU64436.1"/>
    <property type="molecule type" value="Genomic_DNA"/>
</dbReference>
<proteinExistence type="predicted"/>
<accession>A0AAX4HMK8</accession>
<dbReference type="Proteomes" id="UP001324634">
    <property type="component" value="Chromosome"/>
</dbReference>
<evidence type="ECO:0000256" key="1">
    <source>
        <dbReference type="SAM" id="SignalP"/>
    </source>
</evidence>
<reference evidence="2 3" key="1">
    <citation type="submission" date="2023-11" db="EMBL/GenBank/DDBJ databases">
        <title>Peredibacter starrii A3.12.</title>
        <authorList>
            <person name="Mitchell R.J."/>
        </authorList>
    </citation>
    <scope>NUCLEOTIDE SEQUENCE [LARGE SCALE GENOMIC DNA]</scope>
    <source>
        <strain evidence="2 3">A3.12</strain>
    </source>
</reference>